<feature type="domain" description="GGDEF" evidence="3">
    <location>
        <begin position="239"/>
        <end position="372"/>
    </location>
</feature>
<feature type="transmembrane region" description="Helical" evidence="1">
    <location>
        <begin position="164"/>
        <end position="181"/>
    </location>
</feature>
<dbReference type="InterPro" id="IPR052155">
    <property type="entry name" value="Biofilm_reg_signaling"/>
</dbReference>
<keyword evidence="1" id="KW-0472">Membrane</keyword>
<dbReference type="RefSeq" id="WP_091472054.1">
    <property type="nucleotide sequence ID" value="NZ_FNFX01000004.1"/>
</dbReference>
<dbReference type="InterPro" id="IPR035919">
    <property type="entry name" value="EAL_sf"/>
</dbReference>
<feature type="domain" description="EAL" evidence="2">
    <location>
        <begin position="381"/>
        <end position="631"/>
    </location>
</feature>
<dbReference type="Proteomes" id="UP000198629">
    <property type="component" value="Unassembled WGS sequence"/>
</dbReference>
<dbReference type="CDD" id="cd01949">
    <property type="entry name" value="GGDEF"/>
    <property type="match status" value="1"/>
</dbReference>
<feature type="transmembrane region" description="Helical" evidence="1">
    <location>
        <begin position="49"/>
        <end position="69"/>
    </location>
</feature>
<sequence length="638" mass="71218">MPVLNTTSPEILRARYRSLSGEIPILIFTALSATAMQVIALMGEVDWTASVGLPAIRILLGALIFLYWFRRRHDQPSMAQIRWRLRASSVLLVLAGIVTLLRTLYLFHHTGTFGHYFLIIDTLLYGLCFVFILSKLGIATYIYNFLLLAATISCIFLEPLEHPYVLTALILVFEIGVLLAIRTSNHVFDQWVHATYATHALSAENQRLAHQDTLTCLPNRRQFFTHVEQRLAHAAQATERVAVGIVDLDNFKPVNDAYGHHVGDLVLVEIGLRLSRLRVADVQFYRLGGDEFAFQLTADMQQAMLTQLGKEVVHVIAQPMQVDGIPMTIKASIGACEYSNSGETAQDLYEHADFALYHAKRTGRGSMEIYSQQLEQARLHLSKIDQALRAADLEAELFPVFQPIVYVHNGETSSFESLARWNSPSLGIVAPDVFISAAESLGMVSEITRLMFKRAMVTMADWPAHIRLSFNLSAYDVTNKGVIEELIGMMAASGLQPARFIFEITETALLQDFATARDNISLLRQAGARVALDDFGTGYSSLSHVQNLPLDKLKIDRSFIRDIETNTISQTIVRSILALCQGMQIECVAEGAETESQVRFLQALGCQLIQGYFYSRPMAQEHIESYLAARTLTPDTLG</sequence>
<dbReference type="SUPFAM" id="SSF55073">
    <property type="entry name" value="Nucleotide cyclase"/>
    <property type="match status" value="1"/>
</dbReference>
<reference evidence="5" key="1">
    <citation type="submission" date="2016-10" db="EMBL/GenBank/DDBJ databases">
        <authorList>
            <person name="Varghese N."/>
            <person name="Submissions S."/>
        </authorList>
    </citation>
    <scope>NUCLEOTIDE SEQUENCE [LARGE SCALE GENOMIC DNA]</scope>
    <source>
        <strain evidence="5">CBMB127</strain>
    </source>
</reference>
<dbReference type="SUPFAM" id="SSF141868">
    <property type="entry name" value="EAL domain-like"/>
    <property type="match status" value="1"/>
</dbReference>
<dbReference type="PROSITE" id="PS50883">
    <property type="entry name" value="EAL"/>
    <property type="match status" value="1"/>
</dbReference>
<evidence type="ECO:0000259" key="3">
    <source>
        <dbReference type="PROSITE" id="PS50887"/>
    </source>
</evidence>
<dbReference type="STRING" id="492660.SAMN05192566_2045"/>
<accession>A0A1G9DXF6</accession>
<keyword evidence="1" id="KW-0812">Transmembrane</keyword>
<dbReference type="NCBIfam" id="TIGR00254">
    <property type="entry name" value="GGDEF"/>
    <property type="match status" value="1"/>
</dbReference>
<keyword evidence="1" id="KW-1133">Transmembrane helix</keyword>
<keyword evidence="5" id="KW-1185">Reference proteome</keyword>
<dbReference type="InterPro" id="IPR000160">
    <property type="entry name" value="GGDEF_dom"/>
</dbReference>
<organism evidence="4 5">
    <name type="scientific">Methylophilus rhizosphaerae</name>
    <dbReference type="NCBI Taxonomy" id="492660"/>
    <lineage>
        <taxon>Bacteria</taxon>
        <taxon>Pseudomonadati</taxon>
        <taxon>Pseudomonadota</taxon>
        <taxon>Betaproteobacteria</taxon>
        <taxon>Nitrosomonadales</taxon>
        <taxon>Methylophilaceae</taxon>
        <taxon>Methylophilus</taxon>
    </lineage>
</organism>
<feature type="transmembrane region" description="Helical" evidence="1">
    <location>
        <begin position="23"/>
        <end position="43"/>
    </location>
</feature>
<dbReference type="InterPro" id="IPR001633">
    <property type="entry name" value="EAL_dom"/>
</dbReference>
<dbReference type="SMART" id="SM00052">
    <property type="entry name" value="EAL"/>
    <property type="match status" value="1"/>
</dbReference>
<proteinExistence type="predicted"/>
<protein>
    <submittedName>
        <fullName evidence="4">Diguanylate cyclase/phosphodiesterase</fullName>
    </submittedName>
</protein>
<dbReference type="CDD" id="cd01948">
    <property type="entry name" value="EAL"/>
    <property type="match status" value="1"/>
</dbReference>
<dbReference type="Pfam" id="PF00563">
    <property type="entry name" value="EAL"/>
    <property type="match status" value="1"/>
</dbReference>
<feature type="transmembrane region" description="Helical" evidence="1">
    <location>
        <begin position="90"/>
        <end position="107"/>
    </location>
</feature>
<dbReference type="InterPro" id="IPR043128">
    <property type="entry name" value="Rev_trsase/Diguanyl_cyclase"/>
</dbReference>
<dbReference type="Pfam" id="PF00990">
    <property type="entry name" value="GGDEF"/>
    <property type="match status" value="1"/>
</dbReference>
<feature type="transmembrane region" description="Helical" evidence="1">
    <location>
        <begin position="113"/>
        <end position="134"/>
    </location>
</feature>
<evidence type="ECO:0000259" key="2">
    <source>
        <dbReference type="PROSITE" id="PS50883"/>
    </source>
</evidence>
<dbReference type="PANTHER" id="PTHR44757">
    <property type="entry name" value="DIGUANYLATE CYCLASE DGCP"/>
    <property type="match status" value="1"/>
</dbReference>
<dbReference type="EMBL" id="FNFX01000004">
    <property type="protein sequence ID" value="SDK68554.1"/>
    <property type="molecule type" value="Genomic_DNA"/>
</dbReference>
<feature type="transmembrane region" description="Helical" evidence="1">
    <location>
        <begin position="141"/>
        <end position="158"/>
    </location>
</feature>
<dbReference type="InterPro" id="IPR029787">
    <property type="entry name" value="Nucleotide_cyclase"/>
</dbReference>
<dbReference type="Gene3D" id="3.30.70.270">
    <property type="match status" value="1"/>
</dbReference>
<dbReference type="AlphaFoldDB" id="A0A1G9DXF6"/>
<dbReference type="OrthoDB" id="9804951at2"/>
<evidence type="ECO:0000313" key="4">
    <source>
        <dbReference type="EMBL" id="SDK68554.1"/>
    </source>
</evidence>
<evidence type="ECO:0000313" key="5">
    <source>
        <dbReference type="Proteomes" id="UP000198629"/>
    </source>
</evidence>
<dbReference type="Gene3D" id="3.20.20.450">
    <property type="entry name" value="EAL domain"/>
    <property type="match status" value="1"/>
</dbReference>
<evidence type="ECO:0000256" key="1">
    <source>
        <dbReference type="SAM" id="Phobius"/>
    </source>
</evidence>
<gene>
    <name evidence="4" type="ORF">SAMN05192566_2045</name>
</gene>
<dbReference type="PROSITE" id="PS50887">
    <property type="entry name" value="GGDEF"/>
    <property type="match status" value="1"/>
</dbReference>
<dbReference type="PANTHER" id="PTHR44757:SF2">
    <property type="entry name" value="BIOFILM ARCHITECTURE MAINTENANCE PROTEIN MBAA"/>
    <property type="match status" value="1"/>
</dbReference>
<dbReference type="SMART" id="SM00267">
    <property type="entry name" value="GGDEF"/>
    <property type="match status" value="1"/>
</dbReference>
<name>A0A1G9DXF6_9PROT</name>